<dbReference type="GO" id="GO:0051082">
    <property type="term" value="F:unfolded protein binding"/>
    <property type="evidence" value="ECO:0007669"/>
    <property type="project" value="EnsemblFungi"/>
</dbReference>
<dbReference type="GO" id="GO:0036503">
    <property type="term" value="P:ERAD pathway"/>
    <property type="evidence" value="ECO:0007669"/>
    <property type="project" value="EnsemblFungi"/>
</dbReference>
<dbReference type="GO" id="GO:0034975">
    <property type="term" value="P:protein folding in endoplasmic reticulum"/>
    <property type="evidence" value="ECO:0007669"/>
    <property type="project" value="EnsemblFungi"/>
</dbReference>
<dbReference type="KEGG" id="vpo:Kpol_1027p13"/>
<dbReference type="EMBL" id="DS480460">
    <property type="protein sequence ID" value="EDO15439.1"/>
    <property type="molecule type" value="Genomic_DNA"/>
</dbReference>
<dbReference type="eggNOG" id="KOG0715">
    <property type="taxonomic scope" value="Eukaryota"/>
</dbReference>
<dbReference type="PANTHER" id="PTHR44140">
    <property type="entry name" value="LD25575P"/>
    <property type="match status" value="1"/>
</dbReference>
<dbReference type="GO" id="GO:0005783">
    <property type="term" value="C:endoplasmic reticulum"/>
    <property type="evidence" value="ECO:0007669"/>
    <property type="project" value="UniProtKB-SubCell"/>
</dbReference>
<name>A7TQL8_VANPO</name>
<evidence type="ECO:0000259" key="6">
    <source>
        <dbReference type="PROSITE" id="PS50076"/>
    </source>
</evidence>
<dbReference type="InterPro" id="IPR001623">
    <property type="entry name" value="DnaJ_domain"/>
</dbReference>
<evidence type="ECO:0000313" key="8">
    <source>
        <dbReference type="Proteomes" id="UP000000267"/>
    </source>
</evidence>
<dbReference type="InterPro" id="IPR051727">
    <property type="entry name" value="DnaJ_C3_Co-chaperones"/>
</dbReference>
<dbReference type="STRING" id="436907.A7TQL8"/>
<dbReference type="Proteomes" id="UP000000267">
    <property type="component" value="Unassembled WGS sequence"/>
</dbReference>
<evidence type="ECO:0000256" key="5">
    <source>
        <dbReference type="SAM" id="SignalP"/>
    </source>
</evidence>
<dbReference type="GO" id="GO:0000742">
    <property type="term" value="P:karyogamy involved in conjugation with cellular fusion"/>
    <property type="evidence" value="ECO:0007669"/>
    <property type="project" value="EnsemblFungi"/>
</dbReference>
<keyword evidence="3" id="KW-0256">Endoplasmic reticulum</keyword>
<dbReference type="GO" id="GO:0042175">
    <property type="term" value="C:nuclear outer membrane-endoplasmic reticulum membrane network"/>
    <property type="evidence" value="ECO:0007669"/>
    <property type="project" value="EnsemblFungi"/>
</dbReference>
<dbReference type="FunCoup" id="A7TQL8">
    <property type="interactions" value="115"/>
</dbReference>
<dbReference type="SUPFAM" id="SSF46565">
    <property type="entry name" value="Chaperone J-domain"/>
    <property type="match status" value="1"/>
</dbReference>
<evidence type="ECO:0000256" key="3">
    <source>
        <dbReference type="ARBA" id="ARBA00022824"/>
    </source>
</evidence>
<keyword evidence="8" id="KW-1185">Reference proteome</keyword>
<dbReference type="GeneID" id="5543516"/>
<organism evidence="8">
    <name type="scientific">Vanderwaltozyma polyspora (strain ATCC 22028 / DSM 70294 / BCRC 21397 / CBS 2163 / NBRC 10782 / NRRL Y-8283 / UCD 57-17)</name>
    <name type="common">Kluyveromyces polysporus</name>
    <dbReference type="NCBI Taxonomy" id="436907"/>
    <lineage>
        <taxon>Eukaryota</taxon>
        <taxon>Fungi</taxon>
        <taxon>Dikarya</taxon>
        <taxon>Ascomycota</taxon>
        <taxon>Saccharomycotina</taxon>
        <taxon>Saccharomycetes</taxon>
        <taxon>Saccharomycetales</taxon>
        <taxon>Saccharomycetaceae</taxon>
        <taxon>Vanderwaltozyma</taxon>
    </lineage>
</organism>
<dbReference type="HOGENOM" id="CLU_030116_0_0_1"/>
<dbReference type="Pfam" id="PF00226">
    <property type="entry name" value="DnaJ"/>
    <property type="match status" value="1"/>
</dbReference>
<feature type="region of interest" description="Disordered" evidence="4">
    <location>
        <begin position="582"/>
        <end position="615"/>
    </location>
</feature>
<dbReference type="InParanoid" id="A7TQL8"/>
<dbReference type="Gene3D" id="1.10.287.110">
    <property type="entry name" value="DnaJ domain"/>
    <property type="match status" value="1"/>
</dbReference>
<dbReference type="OMA" id="DMDYKPC"/>
<accession>A7TQL8</accession>
<dbReference type="OrthoDB" id="1726119at2759"/>
<sequence length="641" mass="73845">MWIYLFYIFSIISKAIAIEDKLATCDLSQVGHLIKNINYDTESLELCNDLKKQIISNCNDNGNAIEQQKKIELLNELYYKEGLIELSLGHELKALDNFKLTIESDSKDAYVELAKNRISKLYRSFGLWNENNTDNSDDHEIYNRLIQIIDVKWNSNKDDRTIDNDFNELFKISPYDIKMRKKFIDVLLYRLSKSIDISDAYYLTKCYQILIDKHSTSVTLEERLNWYYAISTVQVILLGIDSVYLRKCLAIDMDYQPCKTLSILQSKLKKINPPKSDILSSDMYKSSDGNSIDWNTVVDFYLQSKRPCLKKMGDQPFINNYKLISELVESSINRLLNGGSSILHVSDPSNAELIKYIDVLLCQASIESPSAKSLTSSYCKKALKEVLTNEQWDYFYKSLTKGETFPIDELRNIWNSYPHLGTYLIASLLKKGRKTPENIQDEINKFFNDNGVRDASNPYIKKQIETIDKLLEKKNAKFREQQQQQQQQEWFFNQQQFNQHQHQRQQQHHAPPPPPQDHTGKDYYKVLGISKAASSKEIRKAYLDLTKKYHPDKQGQLSEKEQEKIHEKMSQVNEAYEILSDEGKKRDYDNSRGGGHGGPGGHGGGGGGGFGNFGNMFRGRDHGNPFQFGKNVKVKFGGFGR</sequence>
<comment type="subcellular location">
    <subcellularLocation>
        <location evidence="1">Endoplasmic reticulum</location>
    </subcellularLocation>
</comment>
<evidence type="ECO:0000256" key="4">
    <source>
        <dbReference type="SAM" id="MobiDB-lite"/>
    </source>
</evidence>
<feature type="region of interest" description="Disordered" evidence="4">
    <location>
        <begin position="496"/>
        <end position="522"/>
    </location>
</feature>
<gene>
    <name evidence="7" type="ORF">Kpol_1027p13</name>
</gene>
<dbReference type="InterPro" id="IPR036869">
    <property type="entry name" value="J_dom_sf"/>
</dbReference>
<dbReference type="AlphaFoldDB" id="A7TQL8"/>
<protein>
    <recommendedName>
        <fullName evidence="6">J domain-containing protein</fullName>
    </recommendedName>
</protein>
<dbReference type="PANTHER" id="PTHR44140:SF2">
    <property type="entry name" value="LD25575P"/>
    <property type="match status" value="1"/>
</dbReference>
<dbReference type="RefSeq" id="XP_001643297.1">
    <property type="nucleotide sequence ID" value="XM_001643247.1"/>
</dbReference>
<dbReference type="PROSITE" id="PS50076">
    <property type="entry name" value="DNAJ_2"/>
    <property type="match status" value="1"/>
</dbReference>
<feature type="signal peptide" evidence="5">
    <location>
        <begin position="1"/>
        <end position="17"/>
    </location>
</feature>
<evidence type="ECO:0000256" key="1">
    <source>
        <dbReference type="ARBA" id="ARBA00004240"/>
    </source>
</evidence>
<feature type="chain" id="PRO_5002713677" description="J domain-containing protein" evidence="5">
    <location>
        <begin position="18"/>
        <end position="641"/>
    </location>
</feature>
<dbReference type="PRINTS" id="PR00625">
    <property type="entry name" value="JDOMAIN"/>
</dbReference>
<evidence type="ECO:0000256" key="2">
    <source>
        <dbReference type="ARBA" id="ARBA00022729"/>
    </source>
</evidence>
<dbReference type="GO" id="GO:0051787">
    <property type="term" value="F:misfolded protein binding"/>
    <property type="evidence" value="ECO:0007669"/>
    <property type="project" value="TreeGrafter"/>
</dbReference>
<evidence type="ECO:0000313" key="7">
    <source>
        <dbReference type="EMBL" id="EDO15439.1"/>
    </source>
</evidence>
<feature type="compositionally biased region" description="Gly residues" evidence="4">
    <location>
        <begin position="592"/>
        <end position="612"/>
    </location>
</feature>
<reference evidence="7 8" key="1">
    <citation type="journal article" date="2007" name="Proc. Natl. Acad. Sci. U.S.A.">
        <title>Independent sorting-out of thousands of duplicated gene pairs in two yeast species descended from a whole-genome duplication.</title>
        <authorList>
            <person name="Scannell D.R."/>
            <person name="Frank A.C."/>
            <person name="Conant G.C."/>
            <person name="Byrne K.P."/>
            <person name="Woolfit M."/>
            <person name="Wolfe K.H."/>
        </authorList>
    </citation>
    <scope>NUCLEOTIDE SEQUENCE [LARGE SCALE GENOMIC DNA]</scope>
    <source>
        <strain evidence="8">ATCC 22028 / DSM 70294 / BCRC 21397 / CBS 2163 / NBRC 10782 / NRRL Y-8283 / UCD 57-17</strain>
    </source>
</reference>
<dbReference type="SMART" id="SM00271">
    <property type="entry name" value="DnaJ"/>
    <property type="match status" value="1"/>
</dbReference>
<proteinExistence type="predicted"/>
<dbReference type="PhylomeDB" id="A7TQL8"/>
<feature type="domain" description="J" evidence="6">
    <location>
        <begin position="522"/>
        <end position="592"/>
    </location>
</feature>
<dbReference type="CDD" id="cd06257">
    <property type="entry name" value="DnaJ"/>
    <property type="match status" value="1"/>
</dbReference>
<keyword evidence="2 5" id="KW-0732">Signal</keyword>
<dbReference type="GO" id="GO:0051087">
    <property type="term" value="F:protein-folding chaperone binding"/>
    <property type="evidence" value="ECO:0007669"/>
    <property type="project" value="EnsemblFungi"/>
</dbReference>